<keyword evidence="1" id="KW-1133">Transmembrane helix</keyword>
<keyword evidence="1" id="KW-0472">Membrane</keyword>
<dbReference type="VEuPathDB" id="TriTrypDB:BSAL_31310"/>
<dbReference type="Proteomes" id="UP000051952">
    <property type="component" value="Unassembled WGS sequence"/>
</dbReference>
<dbReference type="OMA" id="SHYERMP"/>
<feature type="transmembrane region" description="Helical" evidence="1">
    <location>
        <begin position="20"/>
        <end position="38"/>
    </location>
</feature>
<reference evidence="3" key="1">
    <citation type="submission" date="2015-09" db="EMBL/GenBank/DDBJ databases">
        <authorList>
            <consortium name="Pathogen Informatics"/>
        </authorList>
    </citation>
    <scope>NUCLEOTIDE SEQUENCE [LARGE SCALE GENOMIC DNA]</scope>
    <source>
        <strain evidence="3">Lake Konstanz</strain>
    </source>
</reference>
<dbReference type="AlphaFoldDB" id="A0A0S4JLP7"/>
<dbReference type="EMBL" id="CYKH01001905">
    <property type="protein sequence ID" value="CUG91322.1"/>
    <property type="molecule type" value="Genomic_DNA"/>
</dbReference>
<gene>
    <name evidence="2" type="ORF">BSAL_31310</name>
</gene>
<evidence type="ECO:0000313" key="2">
    <source>
        <dbReference type="EMBL" id="CUG91322.1"/>
    </source>
</evidence>
<name>A0A0S4JLP7_BODSA</name>
<dbReference type="OrthoDB" id="238323at2759"/>
<keyword evidence="3" id="KW-1185">Reference proteome</keyword>
<keyword evidence="1 2" id="KW-0812">Transmembrane</keyword>
<organism evidence="2 3">
    <name type="scientific">Bodo saltans</name>
    <name type="common">Flagellated protozoan</name>
    <dbReference type="NCBI Taxonomy" id="75058"/>
    <lineage>
        <taxon>Eukaryota</taxon>
        <taxon>Discoba</taxon>
        <taxon>Euglenozoa</taxon>
        <taxon>Kinetoplastea</taxon>
        <taxon>Metakinetoplastina</taxon>
        <taxon>Eubodonida</taxon>
        <taxon>Bodonidae</taxon>
        <taxon>Bodo</taxon>
    </lineage>
</organism>
<evidence type="ECO:0000313" key="3">
    <source>
        <dbReference type="Proteomes" id="UP000051952"/>
    </source>
</evidence>
<accession>A0A0S4JLP7</accession>
<protein>
    <submittedName>
        <fullName evidence="2">Transmembrane protein, putative</fullName>
    </submittedName>
</protein>
<sequence length="116" mass="13172">MSLPGASQYERLPTRLKIQMGWATMLIGAFAYQLHIMATGRVNPKREEHLYMHVKKIYGDNIPPEILEMSIRQREAQDAMSLSNMLRTPTPGEVSGALQKELDPRNISGLKSWNGY</sequence>
<proteinExistence type="predicted"/>
<evidence type="ECO:0000256" key="1">
    <source>
        <dbReference type="SAM" id="Phobius"/>
    </source>
</evidence>